<keyword evidence="2" id="KW-1185">Reference proteome</keyword>
<dbReference type="Proteomes" id="UP000824120">
    <property type="component" value="Chromosome 10"/>
</dbReference>
<dbReference type="AlphaFoldDB" id="A0A9J5X6X2"/>
<dbReference type="OrthoDB" id="1750598at2759"/>
<name>A0A9J5X6X2_SOLCO</name>
<sequence>MAPPAFFTILAMSFLDKSLLESHNTILPLISLVLNNSQFIPFTSGNNFREKFVGWKADSPSYSAPLPKTATAPIFLSVVLAPTVRIHGAPFSTVTTRSTISCRATYKNPLLHRAIRANSYIIII</sequence>
<reference evidence="1 2" key="1">
    <citation type="submission" date="2020-09" db="EMBL/GenBank/DDBJ databases">
        <title>De no assembly of potato wild relative species, Solanum commersonii.</title>
        <authorList>
            <person name="Cho K."/>
        </authorList>
    </citation>
    <scope>NUCLEOTIDE SEQUENCE [LARGE SCALE GENOMIC DNA]</scope>
    <source>
        <strain evidence="1">LZ3.2</strain>
        <tissue evidence="1">Leaf</tissue>
    </source>
</reference>
<evidence type="ECO:0000313" key="1">
    <source>
        <dbReference type="EMBL" id="KAG5582744.1"/>
    </source>
</evidence>
<proteinExistence type="predicted"/>
<evidence type="ECO:0000313" key="2">
    <source>
        <dbReference type="Proteomes" id="UP000824120"/>
    </source>
</evidence>
<protein>
    <submittedName>
        <fullName evidence="1">Uncharacterized protein</fullName>
    </submittedName>
</protein>
<organism evidence="1 2">
    <name type="scientific">Solanum commersonii</name>
    <name type="common">Commerson's wild potato</name>
    <name type="synonym">Commerson's nightshade</name>
    <dbReference type="NCBI Taxonomy" id="4109"/>
    <lineage>
        <taxon>Eukaryota</taxon>
        <taxon>Viridiplantae</taxon>
        <taxon>Streptophyta</taxon>
        <taxon>Embryophyta</taxon>
        <taxon>Tracheophyta</taxon>
        <taxon>Spermatophyta</taxon>
        <taxon>Magnoliopsida</taxon>
        <taxon>eudicotyledons</taxon>
        <taxon>Gunneridae</taxon>
        <taxon>Pentapetalae</taxon>
        <taxon>asterids</taxon>
        <taxon>lamiids</taxon>
        <taxon>Solanales</taxon>
        <taxon>Solanaceae</taxon>
        <taxon>Solanoideae</taxon>
        <taxon>Solaneae</taxon>
        <taxon>Solanum</taxon>
    </lineage>
</organism>
<dbReference type="EMBL" id="JACXVP010000010">
    <property type="protein sequence ID" value="KAG5582744.1"/>
    <property type="molecule type" value="Genomic_DNA"/>
</dbReference>
<comment type="caution">
    <text evidence="1">The sequence shown here is derived from an EMBL/GenBank/DDBJ whole genome shotgun (WGS) entry which is preliminary data.</text>
</comment>
<gene>
    <name evidence="1" type="ORF">H5410_053371</name>
</gene>
<accession>A0A9J5X6X2</accession>